<evidence type="ECO:0008006" key="3">
    <source>
        <dbReference type="Google" id="ProtNLM"/>
    </source>
</evidence>
<reference evidence="1 2" key="1">
    <citation type="submission" date="2020-08" db="EMBL/GenBank/DDBJ databases">
        <title>Genomic Encyclopedia of Type Strains, Phase III (KMG-III): the genomes of soil and plant-associated and newly described type strains.</title>
        <authorList>
            <person name="Whitman W."/>
        </authorList>
    </citation>
    <scope>NUCLEOTIDE SEQUENCE [LARGE SCALE GENOMIC DNA]</scope>
    <source>
        <strain evidence="1 2">CECT 5862</strain>
    </source>
</reference>
<organism evidence="1 2">
    <name type="scientific">Paenibacillus phyllosphaerae</name>
    <dbReference type="NCBI Taxonomy" id="274593"/>
    <lineage>
        <taxon>Bacteria</taxon>
        <taxon>Bacillati</taxon>
        <taxon>Bacillota</taxon>
        <taxon>Bacilli</taxon>
        <taxon>Bacillales</taxon>
        <taxon>Paenibacillaceae</taxon>
        <taxon>Paenibacillus</taxon>
    </lineage>
</organism>
<dbReference type="InterPro" id="IPR050583">
    <property type="entry name" value="Mycobacterial_A85_antigen"/>
</dbReference>
<dbReference type="AlphaFoldDB" id="A0A7W5B1A7"/>
<dbReference type="Proteomes" id="UP000570361">
    <property type="component" value="Unassembled WGS sequence"/>
</dbReference>
<comment type="caution">
    <text evidence="1">The sequence shown here is derived from an EMBL/GenBank/DDBJ whole genome shotgun (WGS) entry which is preliminary data.</text>
</comment>
<accession>A0A7W5B1A7</accession>
<dbReference type="PANTHER" id="PTHR48098:SF6">
    <property type="entry name" value="FERRI-BACILLIBACTIN ESTERASE BESA"/>
    <property type="match status" value="1"/>
</dbReference>
<name>A0A7W5B1A7_9BACL</name>
<dbReference type="RefSeq" id="WP_343060636.1">
    <property type="nucleotide sequence ID" value="NZ_JACHXK010000013.1"/>
</dbReference>
<dbReference type="SUPFAM" id="SSF53474">
    <property type="entry name" value="alpha/beta-Hydrolases"/>
    <property type="match status" value="1"/>
</dbReference>
<sequence length="258" mass="29084">MIGSMKRETVEDREIFVYLPPSYGEGDGRYPVVYLQDGGYLAEDSLNLLEHQFVIGELPELIFVGIPTENRNAEYTPWPAKALVSRFADFPGEGDRYLAFLVERLKPHIDASYRTLSGPPHTGIAGASLGALISLYGWYRYPEVFGRIISLSASFWYEGFVDFVKEQPLPSEAAKVYMYVGDLEGVYKDNIQQHMVPATHEIYQTLLDKGLGPEQLAFHLGEEATHDTVFFLQQFPEALAWLFQGQDEAASVQMEELA</sequence>
<protein>
    <recommendedName>
        <fullName evidence="3">Esterase</fullName>
    </recommendedName>
</protein>
<dbReference type="EMBL" id="JACHXK010000013">
    <property type="protein sequence ID" value="MBB3112567.1"/>
    <property type="molecule type" value="Genomic_DNA"/>
</dbReference>
<dbReference type="InterPro" id="IPR000801">
    <property type="entry name" value="Esterase-like"/>
</dbReference>
<proteinExistence type="predicted"/>
<evidence type="ECO:0000313" key="1">
    <source>
        <dbReference type="EMBL" id="MBB3112567.1"/>
    </source>
</evidence>
<dbReference type="Pfam" id="PF00756">
    <property type="entry name" value="Esterase"/>
    <property type="match status" value="1"/>
</dbReference>
<gene>
    <name evidence="1" type="ORF">FHS18_004668</name>
</gene>
<dbReference type="Gene3D" id="3.40.50.1820">
    <property type="entry name" value="alpha/beta hydrolase"/>
    <property type="match status" value="1"/>
</dbReference>
<dbReference type="PANTHER" id="PTHR48098">
    <property type="entry name" value="ENTEROCHELIN ESTERASE-RELATED"/>
    <property type="match status" value="1"/>
</dbReference>
<dbReference type="InterPro" id="IPR029058">
    <property type="entry name" value="AB_hydrolase_fold"/>
</dbReference>
<keyword evidence="2" id="KW-1185">Reference proteome</keyword>
<evidence type="ECO:0000313" key="2">
    <source>
        <dbReference type="Proteomes" id="UP000570361"/>
    </source>
</evidence>